<organism evidence="1 2">
    <name type="scientific">Bacillus cereus (strain VD146)</name>
    <dbReference type="NCBI Taxonomy" id="1053236"/>
    <lineage>
        <taxon>Bacteria</taxon>
        <taxon>Bacillati</taxon>
        <taxon>Bacillota</taxon>
        <taxon>Bacilli</taxon>
        <taxon>Bacillales</taxon>
        <taxon>Bacillaceae</taxon>
        <taxon>Bacillus</taxon>
        <taxon>Bacillus cereus group</taxon>
    </lineage>
</organism>
<dbReference type="RefSeq" id="WP_016121099.1">
    <property type="nucleotide sequence ID" value="NZ_KB976678.1"/>
</dbReference>
<dbReference type="SUPFAM" id="SSF53756">
    <property type="entry name" value="UDP-Glycosyltransferase/glycogen phosphorylase"/>
    <property type="match status" value="1"/>
</dbReference>
<dbReference type="EMBL" id="AHFE01000066">
    <property type="protein sequence ID" value="EOP33822.1"/>
    <property type="molecule type" value="Genomic_DNA"/>
</dbReference>
<protein>
    <submittedName>
        <fullName evidence="1">Uncharacterized protein</fullName>
    </submittedName>
</protein>
<dbReference type="HOGENOM" id="CLU_835889_0_0_9"/>
<accession>R8MI87</accession>
<name>R8MI87_BACCX</name>
<reference evidence="2" key="1">
    <citation type="submission" date="2012-12" db="EMBL/GenBank/DDBJ databases">
        <title>The genome sequence of Bacillus cereus VD146.</title>
        <authorList>
            <consortium name="The Broad Institute Genome Sequencing Platform"/>
            <consortium name="The Broad Institute Genome Sequencing Center for Infectious Disease"/>
            <person name="Feldgarden M."/>
            <person name="Van der Auwera G.A."/>
            <person name="Mahillon J."/>
            <person name="Duprez V."/>
            <person name="Timmery S."/>
            <person name="Mattelet C."/>
            <person name="Dierick K."/>
            <person name="Sun M."/>
            <person name="Yu Z."/>
            <person name="Zhu L."/>
            <person name="Hu X."/>
            <person name="Shank E.B."/>
            <person name="Swiecicka I."/>
            <person name="Hansen B.M."/>
            <person name="Andrup L."/>
            <person name="Walker B."/>
            <person name="Young S.K."/>
            <person name="Zeng Q."/>
            <person name="Gargeya S."/>
            <person name="Fitzgerald M."/>
            <person name="Haas B."/>
            <person name="Abouelleil A."/>
            <person name="Alvarado L."/>
            <person name="Arachchi H.M."/>
            <person name="Berlin A.M."/>
            <person name="Chapman S.B."/>
            <person name="Dewar J."/>
            <person name="Goldberg J."/>
            <person name="Griggs A."/>
            <person name="Gujja S."/>
            <person name="Hansen M."/>
            <person name="Howarth C."/>
            <person name="Imamovic A."/>
            <person name="Larimer J."/>
            <person name="McCowan C."/>
            <person name="Murphy C."/>
            <person name="Neiman D."/>
            <person name="Pearson M."/>
            <person name="Priest M."/>
            <person name="Roberts A."/>
            <person name="Saif S."/>
            <person name="Shea T."/>
            <person name="Sisk P."/>
            <person name="Sykes S."/>
            <person name="Wortman J."/>
            <person name="Nusbaum C."/>
            <person name="Birren B."/>
        </authorList>
    </citation>
    <scope>NUCLEOTIDE SEQUENCE [LARGE SCALE GENOMIC DNA]</scope>
    <source>
        <strain evidence="2">VD146</strain>
    </source>
</reference>
<evidence type="ECO:0000313" key="2">
    <source>
        <dbReference type="Proteomes" id="UP000014020"/>
    </source>
</evidence>
<dbReference type="PATRIC" id="fig|1053236.3.peg.5847"/>
<comment type="caution">
    <text evidence="1">The sequence shown here is derived from an EMBL/GenBank/DDBJ whole genome shotgun (WGS) entry which is preliminary data.</text>
</comment>
<sequence>MKKIAFIGHDLKFISHIVKFLEEYLDYEVRIDQWEAHEKHDVDKSLKIVGWADVLFCEWGLGNVIWYQQHKKESQKLFVRLHRFEMNTKYPAMFDYSKIDKLLAISPYIYEEFHRVAKVPREKMTVIYNAVEVDKFNQPKEEKSKFNLGIIGMVPKLKRLDRAFEIFEKLSLKDSRYRLYIKGKHPNEFGWVWNNPTEREFYDSVFERIENSPFKENIAFEGWGDVAEWLENIGYVLSVSDYESFHMAPIEGMASGAYPLVLRREGVNTIFPKRYIYETIDEIVQFIEKNNCENKDTNNLKQFVMDNYSLQKICLQIDELIKGTFVNSFKEMK</sequence>
<dbReference type="Proteomes" id="UP000014020">
    <property type="component" value="Unassembled WGS sequence"/>
</dbReference>
<dbReference type="PANTHER" id="PTHR12526">
    <property type="entry name" value="GLYCOSYLTRANSFERASE"/>
    <property type="match status" value="1"/>
</dbReference>
<dbReference type="AlphaFoldDB" id="R8MI87"/>
<gene>
    <name evidence="1" type="ORF">IK1_04944</name>
</gene>
<dbReference type="Gene3D" id="3.40.50.2000">
    <property type="entry name" value="Glycogen Phosphorylase B"/>
    <property type="match status" value="2"/>
</dbReference>
<proteinExistence type="predicted"/>
<dbReference type="PANTHER" id="PTHR12526:SF630">
    <property type="entry name" value="GLYCOSYLTRANSFERASE"/>
    <property type="match status" value="1"/>
</dbReference>
<evidence type="ECO:0000313" key="1">
    <source>
        <dbReference type="EMBL" id="EOP33822.1"/>
    </source>
</evidence>